<dbReference type="Pfam" id="PF00805">
    <property type="entry name" value="Pentapeptide"/>
    <property type="match status" value="2"/>
</dbReference>
<evidence type="ECO:0000313" key="2">
    <source>
        <dbReference type="Proteomes" id="UP000019489"/>
    </source>
</evidence>
<dbReference type="InterPro" id="IPR051082">
    <property type="entry name" value="Pentapeptide-BTB/POZ_domain"/>
</dbReference>
<proteinExistence type="predicted"/>
<dbReference type="eggNOG" id="COG1357">
    <property type="taxonomic scope" value="Bacteria"/>
</dbReference>
<dbReference type="STRING" id="1386089.N865_18815"/>
<dbReference type="RefSeq" id="WP_051509868.1">
    <property type="nucleotide sequence ID" value="NZ_AWSA01000003.1"/>
</dbReference>
<dbReference type="AlphaFoldDB" id="W9GDI5"/>
<name>W9GDI5_9MICO</name>
<dbReference type="SUPFAM" id="SSF141571">
    <property type="entry name" value="Pentapeptide repeat-like"/>
    <property type="match status" value="1"/>
</dbReference>
<dbReference type="Gene3D" id="2.160.20.80">
    <property type="entry name" value="E3 ubiquitin-protein ligase SopA"/>
    <property type="match status" value="1"/>
</dbReference>
<dbReference type="Proteomes" id="UP000019489">
    <property type="component" value="Unassembled WGS sequence"/>
</dbReference>
<dbReference type="InterPro" id="IPR001646">
    <property type="entry name" value="5peptide_repeat"/>
</dbReference>
<protein>
    <recommendedName>
        <fullName evidence="3">Pentapeptide repeat-containing protein</fullName>
    </recommendedName>
</protein>
<gene>
    <name evidence="1" type="ORF">N865_18815</name>
</gene>
<dbReference type="PANTHER" id="PTHR14136:SF37">
    <property type="entry name" value="PENTAPEPTIDE REPEAT-CONTAINING PROTEIN"/>
    <property type="match status" value="1"/>
</dbReference>
<dbReference type="PANTHER" id="PTHR14136">
    <property type="entry name" value="BTB_POZ DOMAIN-CONTAINING PROTEIN KCTD9"/>
    <property type="match status" value="1"/>
</dbReference>
<reference evidence="1 2" key="1">
    <citation type="submission" date="2013-08" db="EMBL/GenBank/DDBJ databases">
        <title>Intrasporangium oryzae NRRL B-24470.</title>
        <authorList>
            <person name="Liu H."/>
            <person name="Wang G."/>
        </authorList>
    </citation>
    <scope>NUCLEOTIDE SEQUENCE [LARGE SCALE GENOMIC DNA]</scope>
    <source>
        <strain evidence="1 2">NRRL B-24470</strain>
    </source>
</reference>
<accession>W9GDI5</accession>
<comment type="caution">
    <text evidence="1">The sequence shown here is derived from an EMBL/GenBank/DDBJ whole genome shotgun (WGS) entry which is preliminary data.</text>
</comment>
<dbReference type="OrthoDB" id="154708at2"/>
<evidence type="ECO:0008006" key="3">
    <source>
        <dbReference type="Google" id="ProtNLM"/>
    </source>
</evidence>
<organism evidence="1 2">
    <name type="scientific">Intrasporangium oryzae NRRL B-24470</name>
    <dbReference type="NCBI Taxonomy" id="1386089"/>
    <lineage>
        <taxon>Bacteria</taxon>
        <taxon>Bacillati</taxon>
        <taxon>Actinomycetota</taxon>
        <taxon>Actinomycetes</taxon>
        <taxon>Micrococcales</taxon>
        <taxon>Intrasporangiaceae</taxon>
        <taxon>Intrasporangium</taxon>
    </lineage>
</organism>
<evidence type="ECO:0000313" key="1">
    <source>
        <dbReference type="EMBL" id="EWT03277.1"/>
    </source>
</evidence>
<dbReference type="EMBL" id="AWSA01000003">
    <property type="protein sequence ID" value="EWT03277.1"/>
    <property type="molecule type" value="Genomic_DNA"/>
</dbReference>
<dbReference type="PATRIC" id="fig|1386089.3.peg.383"/>
<keyword evidence="2" id="KW-1185">Reference proteome</keyword>
<sequence length="270" mass="28226">MAGTGDGDAGGRLSPAPALTPDCARCFGLCCVALPFARSADFPVDKPGGEPCRNLLDDFRCGIHDRLRADGWKGCTVFDCFGAGQQASQVTFGGVSWRDAPATAARMYAVLPVMRQLHEVLALLREAVGLAPGDALEAALGDVHDDVVALTAAPVEMLLCVDLRELRGRVGDLLQRTSATVRERVRAAATIPTPPRGARPGADLVGADLRGLDLRTADLRGALLIAADLRGARLGAADLLGADLRDADLRGADLEGALFLTRPQLAAART</sequence>